<keyword evidence="3" id="KW-1185">Reference proteome</keyword>
<accession>A0AAW0TIZ6</accession>
<sequence length="115" mass="13174">MKAKGRQDTLTSSRHPHLPLWPPLEPAPSGVDDKRSVRKHLDYERREGRKDNRSEGPPRPDARWCRRDHLTTPGGRRTSLPRRETQAAPHSRTDAAHMEEAEAQQQHKHGALVTQ</sequence>
<dbReference type="EMBL" id="JARAKH010000030">
    <property type="protein sequence ID" value="KAK8387093.1"/>
    <property type="molecule type" value="Genomic_DNA"/>
</dbReference>
<gene>
    <name evidence="2" type="ORF">O3P69_018035</name>
</gene>
<comment type="caution">
    <text evidence="2">The sequence shown here is derived from an EMBL/GenBank/DDBJ whole genome shotgun (WGS) entry which is preliminary data.</text>
</comment>
<name>A0AAW0TIZ6_SCYPA</name>
<dbReference type="Proteomes" id="UP001487740">
    <property type="component" value="Unassembled WGS sequence"/>
</dbReference>
<dbReference type="AlphaFoldDB" id="A0AAW0TIZ6"/>
<proteinExistence type="predicted"/>
<evidence type="ECO:0000256" key="1">
    <source>
        <dbReference type="SAM" id="MobiDB-lite"/>
    </source>
</evidence>
<protein>
    <submittedName>
        <fullName evidence="2">Uncharacterized protein</fullName>
    </submittedName>
</protein>
<feature type="compositionally biased region" description="Basic and acidic residues" evidence="1">
    <location>
        <begin position="81"/>
        <end position="100"/>
    </location>
</feature>
<evidence type="ECO:0000313" key="2">
    <source>
        <dbReference type="EMBL" id="KAK8387093.1"/>
    </source>
</evidence>
<reference evidence="2 3" key="1">
    <citation type="submission" date="2023-03" db="EMBL/GenBank/DDBJ databases">
        <title>High-quality genome of Scylla paramamosain provides insights in environmental adaptation.</title>
        <authorList>
            <person name="Zhang L."/>
        </authorList>
    </citation>
    <scope>NUCLEOTIDE SEQUENCE [LARGE SCALE GENOMIC DNA]</scope>
    <source>
        <strain evidence="2">LZ_2023a</strain>
        <tissue evidence="2">Muscle</tissue>
    </source>
</reference>
<feature type="compositionally biased region" description="Basic residues" evidence="1">
    <location>
        <begin position="106"/>
        <end position="115"/>
    </location>
</feature>
<organism evidence="2 3">
    <name type="scientific">Scylla paramamosain</name>
    <name type="common">Mud crab</name>
    <dbReference type="NCBI Taxonomy" id="85552"/>
    <lineage>
        <taxon>Eukaryota</taxon>
        <taxon>Metazoa</taxon>
        <taxon>Ecdysozoa</taxon>
        <taxon>Arthropoda</taxon>
        <taxon>Crustacea</taxon>
        <taxon>Multicrustacea</taxon>
        <taxon>Malacostraca</taxon>
        <taxon>Eumalacostraca</taxon>
        <taxon>Eucarida</taxon>
        <taxon>Decapoda</taxon>
        <taxon>Pleocyemata</taxon>
        <taxon>Brachyura</taxon>
        <taxon>Eubrachyura</taxon>
        <taxon>Portunoidea</taxon>
        <taxon>Portunidae</taxon>
        <taxon>Portuninae</taxon>
        <taxon>Scylla</taxon>
    </lineage>
</organism>
<feature type="region of interest" description="Disordered" evidence="1">
    <location>
        <begin position="1"/>
        <end position="115"/>
    </location>
</feature>
<evidence type="ECO:0000313" key="3">
    <source>
        <dbReference type="Proteomes" id="UP001487740"/>
    </source>
</evidence>
<feature type="compositionally biased region" description="Basic and acidic residues" evidence="1">
    <location>
        <begin position="31"/>
        <end position="70"/>
    </location>
</feature>